<feature type="compositionally biased region" description="Basic and acidic residues" evidence="1">
    <location>
        <begin position="77"/>
        <end position="104"/>
    </location>
</feature>
<sequence length="127" mass="14800">MTHYHQNYGYNLEAALEKHSIKELDTPKFREDLINSLKKGNIQSVTVVVQGEERKRFVEANPQFKTIRMYDSQMQRINDRESKEQKKSESESKSTSKEMKKGTENDSDSDQDEGKKKKQSRRQGASI</sequence>
<name>A0ABP7G7Q8_9FLAO</name>
<dbReference type="RefSeq" id="WP_345138841.1">
    <property type="nucleotide sequence ID" value="NZ_BAABDU010000001.1"/>
</dbReference>
<proteinExistence type="predicted"/>
<protein>
    <submittedName>
        <fullName evidence="2">Uncharacterized protein</fullName>
    </submittedName>
</protein>
<evidence type="ECO:0000313" key="3">
    <source>
        <dbReference type="Proteomes" id="UP001500748"/>
    </source>
</evidence>
<feature type="region of interest" description="Disordered" evidence="1">
    <location>
        <begin position="69"/>
        <end position="127"/>
    </location>
</feature>
<dbReference type="EMBL" id="BAABDU010000001">
    <property type="protein sequence ID" value="GAA3755126.1"/>
    <property type="molecule type" value="Genomic_DNA"/>
</dbReference>
<comment type="caution">
    <text evidence="2">The sequence shown here is derived from an EMBL/GenBank/DDBJ whole genome shotgun (WGS) entry which is preliminary data.</text>
</comment>
<keyword evidence="3" id="KW-1185">Reference proteome</keyword>
<evidence type="ECO:0000313" key="2">
    <source>
        <dbReference type="EMBL" id="GAA3755126.1"/>
    </source>
</evidence>
<dbReference type="Proteomes" id="UP001500748">
    <property type="component" value="Unassembled WGS sequence"/>
</dbReference>
<evidence type="ECO:0000256" key="1">
    <source>
        <dbReference type="SAM" id="MobiDB-lite"/>
    </source>
</evidence>
<reference evidence="3" key="1">
    <citation type="journal article" date="2019" name="Int. J. Syst. Evol. Microbiol.">
        <title>The Global Catalogue of Microorganisms (GCM) 10K type strain sequencing project: providing services to taxonomists for standard genome sequencing and annotation.</title>
        <authorList>
            <consortium name="The Broad Institute Genomics Platform"/>
            <consortium name="The Broad Institute Genome Sequencing Center for Infectious Disease"/>
            <person name="Wu L."/>
            <person name="Ma J."/>
        </authorList>
    </citation>
    <scope>NUCLEOTIDE SEQUENCE [LARGE SCALE GENOMIC DNA]</scope>
    <source>
        <strain evidence="3">JCM 17337</strain>
    </source>
</reference>
<accession>A0ABP7G7Q8</accession>
<organism evidence="2 3">
    <name type="scientific">Flavobacterium ginsengiterrae</name>
    <dbReference type="NCBI Taxonomy" id="871695"/>
    <lineage>
        <taxon>Bacteria</taxon>
        <taxon>Pseudomonadati</taxon>
        <taxon>Bacteroidota</taxon>
        <taxon>Flavobacteriia</taxon>
        <taxon>Flavobacteriales</taxon>
        <taxon>Flavobacteriaceae</taxon>
        <taxon>Flavobacterium</taxon>
    </lineage>
</organism>
<gene>
    <name evidence="2" type="ORF">GCM10022423_01250</name>
</gene>